<evidence type="ECO:0000256" key="1">
    <source>
        <dbReference type="SAM" id="MobiDB-lite"/>
    </source>
</evidence>
<accession>A0A939EQ56</accession>
<feature type="region of interest" description="Disordered" evidence="1">
    <location>
        <begin position="57"/>
        <end position="78"/>
    </location>
</feature>
<organism evidence="3 4">
    <name type="scientific">Roseibium limicola</name>
    <dbReference type="NCBI Taxonomy" id="2816037"/>
    <lineage>
        <taxon>Bacteria</taxon>
        <taxon>Pseudomonadati</taxon>
        <taxon>Pseudomonadota</taxon>
        <taxon>Alphaproteobacteria</taxon>
        <taxon>Hyphomicrobiales</taxon>
        <taxon>Stappiaceae</taxon>
        <taxon>Roseibium</taxon>
    </lineage>
</organism>
<dbReference type="Proteomes" id="UP000664779">
    <property type="component" value="Unassembled WGS sequence"/>
</dbReference>
<sequence length="120" mass="12211">MILTGALPSSADQAFADIEDGDREVIAGTLSLLLSSPDETTPSLAYVAGVAPEDSVAWTNPTTGNSGSISAIDRSTSDSTGCVGFRTTANTIAGVRLYAGTACKDIRQQLTITSLAVEAA</sequence>
<feature type="domain" description="Surface antigen" evidence="2">
    <location>
        <begin position="53"/>
        <end position="116"/>
    </location>
</feature>
<dbReference type="AlphaFoldDB" id="A0A939EQ56"/>
<dbReference type="EMBL" id="JAFLNF010000003">
    <property type="protein sequence ID" value="MBO0345468.1"/>
    <property type="molecule type" value="Genomic_DNA"/>
</dbReference>
<gene>
    <name evidence="3" type="ORF">J0X15_09575</name>
</gene>
<comment type="caution">
    <text evidence="3">The sequence shown here is derived from an EMBL/GenBank/DDBJ whole genome shotgun (WGS) entry which is preliminary data.</text>
</comment>
<proteinExistence type="predicted"/>
<dbReference type="InterPro" id="IPR032635">
    <property type="entry name" value="Anti_2"/>
</dbReference>
<keyword evidence="4" id="KW-1185">Reference proteome</keyword>
<name>A0A939EQ56_9HYPH</name>
<evidence type="ECO:0000313" key="3">
    <source>
        <dbReference type="EMBL" id="MBO0345468.1"/>
    </source>
</evidence>
<dbReference type="Pfam" id="PF16998">
    <property type="entry name" value="17kDa_Anti_2"/>
    <property type="match status" value="1"/>
</dbReference>
<reference evidence="3" key="1">
    <citation type="submission" date="2021-03" db="EMBL/GenBank/DDBJ databases">
        <title>Roseibium sp. CAU 1637 isolated from Incheon.</title>
        <authorList>
            <person name="Kim W."/>
        </authorList>
    </citation>
    <scope>NUCLEOTIDE SEQUENCE</scope>
    <source>
        <strain evidence="3">CAU 1637</strain>
    </source>
</reference>
<protein>
    <submittedName>
        <fullName evidence="3">Pyridoxamine 5'-phosphate oxidase</fullName>
    </submittedName>
</protein>
<evidence type="ECO:0000259" key="2">
    <source>
        <dbReference type="Pfam" id="PF16998"/>
    </source>
</evidence>
<evidence type="ECO:0000313" key="4">
    <source>
        <dbReference type="Proteomes" id="UP000664779"/>
    </source>
</evidence>